<evidence type="ECO:0000313" key="3">
    <source>
        <dbReference type="EMBL" id="CUU55746.1"/>
    </source>
</evidence>
<dbReference type="Proteomes" id="UP000198802">
    <property type="component" value="Unassembled WGS sequence"/>
</dbReference>
<reference evidence="4" key="1">
    <citation type="submission" date="2015-11" db="EMBL/GenBank/DDBJ databases">
        <authorList>
            <person name="Varghese N."/>
        </authorList>
    </citation>
    <scope>NUCLEOTIDE SEQUENCE [LARGE SCALE GENOMIC DNA]</scope>
    <source>
        <strain evidence="4">DSM 45899</strain>
    </source>
</reference>
<gene>
    <name evidence="3" type="ORF">Ga0074812_105401</name>
</gene>
<dbReference type="InterPro" id="IPR002629">
    <property type="entry name" value="Met_Synth_C/arc"/>
</dbReference>
<feature type="domain" description="Cobalamin-independent methionine synthase MetE C-terminal/archaeal" evidence="2">
    <location>
        <begin position="144"/>
        <end position="364"/>
    </location>
</feature>
<proteinExistence type="predicted"/>
<dbReference type="EMBL" id="FAOZ01000005">
    <property type="protein sequence ID" value="CUU55746.1"/>
    <property type="molecule type" value="Genomic_DNA"/>
</dbReference>
<dbReference type="GO" id="GO:0003871">
    <property type="term" value="F:5-methyltetrahydropteroyltriglutamate-homocysteine S-methyltransferase activity"/>
    <property type="evidence" value="ECO:0007669"/>
    <property type="project" value="InterPro"/>
</dbReference>
<accession>A0A0S4QKW7</accession>
<dbReference type="Gene3D" id="3.20.20.210">
    <property type="match status" value="1"/>
</dbReference>
<dbReference type="GO" id="GO:0009086">
    <property type="term" value="P:methionine biosynthetic process"/>
    <property type="evidence" value="ECO:0007669"/>
    <property type="project" value="InterPro"/>
</dbReference>
<dbReference type="InterPro" id="IPR038071">
    <property type="entry name" value="UROD/MetE-like_sf"/>
</dbReference>
<name>A0A0S4QKW7_9ACTN</name>
<dbReference type="GO" id="GO:0008270">
    <property type="term" value="F:zinc ion binding"/>
    <property type="evidence" value="ECO:0007669"/>
    <property type="project" value="InterPro"/>
</dbReference>
<organism evidence="3 4">
    <name type="scientific">Parafrankia irregularis</name>
    <dbReference type="NCBI Taxonomy" id="795642"/>
    <lineage>
        <taxon>Bacteria</taxon>
        <taxon>Bacillati</taxon>
        <taxon>Actinomycetota</taxon>
        <taxon>Actinomycetes</taxon>
        <taxon>Frankiales</taxon>
        <taxon>Frankiaceae</taxon>
        <taxon>Parafrankia</taxon>
    </lineage>
</organism>
<keyword evidence="4" id="KW-1185">Reference proteome</keyword>
<dbReference type="CDD" id="cd03310">
    <property type="entry name" value="CIMS_like"/>
    <property type="match status" value="1"/>
</dbReference>
<dbReference type="SUPFAM" id="SSF51726">
    <property type="entry name" value="UROD/MetE-like"/>
    <property type="match status" value="1"/>
</dbReference>
<sequence>MAMMWSATEREPGPPEEGDSASPAGQAPAAPEGLPWSAGCASGVGSLPDLDPVEAARYVLGEVPDLPFLPELPARGVGADMIGRTCAVLADLPVDLQPSGWRLVPRPGLDLRRARDLLERDLDAFTEAAAGYTGPIKVAVGGPWTLASTVELPRGHKALVDAGATRDLAEGLAEGLSSHLTDLARRVPGARLVVQLDEPALPAVLAGRIRTPSGFSVLRAVEEGPATERLAAVLTTATAVGAVIAAGVHCCARDVPIGLLRQAGARFVGLDATLLTRDQDDAVGEAVEAGMGLMLGLVPTSAGVGQDLSDPRRTVAVAVDLWRRLGFRPELLGEVVAVTPTCGLAHATVADARAVLRHCRLAARVLVESPQ</sequence>
<dbReference type="AlphaFoldDB" id="A0A0S4QKW7"/>
<feature type="compositionally biased region" description="Low complexity" evidence="1">
    <location>
        <begin position="20"/>
        <end position="31"/>
    </location>
</feature>
<protein>
    <submittedName>
        <fullName evidence="3">Cobalamin-independent synthase, Catalytic domain</fullName>
    </submittedName>
</protein>
<evidence type="ECO:0000259" key="2">
    <source>
        <dbReference type="Pfam" id="PF01717"/>
    </source>
</evidence>
<feature type="region of interest" description="Disordered" evidence="1">
    <location>
        <begin position="1"/>
        <end position="37"/>
    </location>
</feature>
<dbReference type="Pfam" id="PF01717">
    <property type="entry name" value="Meth_synt_2"/>
    <property type="match status" value="1"/>
</dbReference>
<evidence type="ECO:0000313" key="4">
    <source>
        <dbReference type="Proteomes" id="UP000198802"/>
    </source>
</evidence>
<evidence type="ECO:0000256" key="1">
    <source>
        <dbReference type="SAM" id="MobiDB-lite"/>
    </source>
</evidence>